<dbReference type="Pfam" id="PF02720">
    <property type="entry name" value="DUF222"/>
    <property type="match status" value="1"/>
</dbReference>
<accession>A0ABV5V6S8</accession>
<evidence type="ECO:0000313" key="3">
    <source>
        <dbReference type="EMBL" id="MFB9733511.1"/>
    </source>
</evidence>
<evidence type="ECO:0000259" key="2">
    <source>
        <dbReference type="Pfam" id="PF02720"/>
    </source>
</evidence>
<comment type="caution">
    <text evidence="3">The sequence shown here is derived from an EMBL/GenBank/DDBJ whole genome shotgun (WGS) entry which is preliminary data.</text>
</comment>
<dbReference type="EMBL" id="JBHMAX010000041">
    <property type="protein sequence ID" value="MFB9733511.1"/>
    <property type="molecule type" value="Genomic_DNA"/>
</dbReference>
<name>A0ABV5V6S8_9MICO</name>
<dbReference type="Proteomes" id="UP001589613">
    <property type="component" value="Unassembled WGS sequence"/>
</dbReference>
<organism evidence="3 4">
    <name type="scientific">Ornithinimicrobium kibberense</name>
    <dbReference type="NCBI Taxonomy" id="282060"/>
    <lineage>
        <taxon>Bacteria</taxon>
        <taxon>Bacillati</taxon>
        <taxon>Actinomycetota</taxon>
        <taxon>Actinomycetes</taxon>
        <taxon>Micrococcales</taxon>
        <taxon>Ornithinimicrobiaceae</taxon>
        <taxon>Ornithinimicrobium</taxon>
    </lineage>
</organism>
<evidence type="ECO:0000256" key="1">
    <source>
        <dbReference type="SAM" id="MobiDB-lite"/>
    </source>
</evidence>
<protein>
    <submittedName>
        <fullName evidence="3">DUF222 domain-containing protein</fullName>
    </submittedName>
</protein>
<dbReference type="RefSeq" id="WP_377466755.1">
    <property type="nucleotide sequence ID" value="NZ_JBHMAX010000041.1"/>
</dbReference>
<feature type="non-terminal residue" evidence="3">
    <location>
        <position position="103"/>
    </location>
</feature>
<evidence type="ECO:0000313" key="4">
    <source>
        <dbReference type="Proteomes" id="UP001589613"/>
    </source>
</evidence>
<feature type="compositionally biased region" description="Basic and acidic residues" evidence="1">
    <location>
        <begin position="56"/>
        <end position="84"/>
    </location>
</feature>
<sequence length="103" mass="10718">LEEAPREAEQATAEGLRCVSRRRVGPGLVRYTLDAPDSDAALIDGVLDGPLAAPDPARDDGAGDHGAGHEGQDDRDGRSVGQRRYDAVLTVISRGLAHPGAPP</sequence>
<reference evidence="3 4" key="1">
    <citation type="submission" date="2024-09" db="EMBL/GenBank/DDBJ databases">
        <authorList>
            <person name="Sun Q."/>
            <person name="Mori K."/>
        </authorList>
    </citation>
    <scope>NUCLEOTIDE SEQUENCE [LARGE SCALE GENOMIC DNA]</scope>
    <source>
        <strain evidence="3 4">JCM 12763</strain>
    </source>
</reference>
<feature type="domain" description="DUF222" evidence="2">
    <location>
        <begin position="14"/>
        <end position="97"/>
    </location>
</feature>
<proteinExistence type="predicted"/>
<feature type="region of interest" description="Disordered" evidence="1">
    <location>
        <begin position="46"/>
        <end position="84"/>
    </location>
</feature>
<feature type="non-terminal residue" evidence="3">
    <location>
        <position position="1"/>
    </location>
</feature>
<gene>
    <name evidence="3" type="ORF">ACFFN0_15790</name>
</gene>
<keyword evidence="4" id="KW-1185">Reference proteome</keyword>
<dbReference type="InterPro" id="IPR003870">
    <property type="entry name" value="DUF222"/>
</dbReference>